<feature type="transmembrane region" description="Helical" evidence="9">
    <location>
        <begin position="231"/>
        <end position="250"/>
    </location>
</feature>
<evidence type="ECO:0000256" key="3">
    <source>
        <dbReference type="ARBA" id="ARBA00022448"/>
    </source>
</evidence>
<evidence type="ECO:0000256" key="5">
    <source>
        <dbReference type="ARBA" id="ARBA00022989"/>
    </source>
</evidence>
<sequence>MSKLVKGDFYAESYYDYGLLDRSNYFRGINSTGYIDEAGSSAVFRSILTILLRVGFLLVQIGSVPVGNVNLILIHNIVDFCAVTLVYILVGFVVAFNGDVSGAVGEGVWIGDGRANINDAVLGWEAAVTASAICTCGIVGRMHAVGYLLTAILISGMVQPFLIHWAWTPRGWMADNSLTGKSVSFKDYGGGGTVHVVGGLSGFLGCATLGRRILRLRDIDDASLPADSPGSAFAGYLLIFLGLQGFGLPISDHGNSKAPPPGTPYILINNLLAASSSSLFVVALHFALTREAFNYWTVMRCVQGGISGMVAIAAGVDLYSPFVVVGISCASGLVFYLVSRRVYRSALEDYCNIVATHLACALFGSLLAPFCGRPRGSDAINHTMVLDVAWQVICVLALISAVALTMWPLFVALEVCGFLRNRSEFINHLRAITALERGPPRSYMQRLFFPGVESVYLQPGSAIRSEPGPQTMSPRMWRFQQEITRLEQTRTKQTADTELMEGAEELVAVPATRKVKKVRQIYTLPRSSASGHVDVGGTGESLENGIRPVKQSLLEVDDTMSRVLVEGGKDGLRDADKLQILQKIFFPGNSASGQKYSLIKQLGTPLHRTQKFTSLHSVEPHFSEEKPTPDDPAVWPPSDFTVKVLMEPRREINCSSDSDDELAVPEPFKNLNQTV</sequence>
<feature type="domain" description="Ammonium transporter AmtB-like" evidence="10">
    <location>
        <begin position="46"/>
        <end position="421"/>
    </location>
</feature>
<dbReference type="GO" id="GO:0008519">
    <property type="term" value="F:ammonium channel activity"/>
    <property type="evidence" value="ECO:0007669"/>
    <property type="project" value="InterPro"/>
</dbReference>
<accession>A0A6J0C814</accession>
<dbReference type="InParanoid" id="A0A6J0C814"/>
<keyword evidence="11" id="KW-1185">Reference proteome</keyword>
<keyword evidence="5 9" id="KW-1133">Transmembrane helix</keyword>
<dbReference type="AlphaFoldDB" id="A0A6J0C814"/>
<feature type="transmembrane region" description="Helical" evidence="9">
    <location>
        <begin position="388"/>
        <end position="413"/>
    </location>
</feature>
<dbReference type="Gene3D" id="1.10.3430.10">
    <property type="entry name" value="Ammonium transporter AmtB like domains"/>
    <property type="match status" value="1"/>
</dbReference>
<keyword evidence="4 9" id="KW-0812">Transmembrane</keyword>
<evidence type="ECO:0000256" key="9">
    <source>
        <dbReference type="SAM" id="Phobius"/>
    </source>
</evidence>
<feature type="transmembrane region" description="Helical" evidence="9">
    <location>
        <begin position="262"/>
        <end position="286"/>
    </location>
</feature>
<dbReference type="Proteomes" id="UP000829291">
    <property type="component" value="Chromosome 1"/>
</dbReference>
<evidence type="ECO:0000259" key="10">
    <source>
        <dbReference type="Pfam" id="PF00909"/>
    </source>
</evidence>
<dbReference type="RefSeq" id="XP_015522692.1">
    <property type="nucleotide sequence ID" value="XM_015667206.1"/>
</dbReference>
<keyword evidence="7" id="KW-0924">Ammonia transport</keyword>
<dbReference type="SUPFAM" id="SSF111352">
    <property type="entry name" value="Ammonium transporter"/>
    <property type="match status" value="1"/>
</dbReference>
<dbReference type="OrthoDB" id="534912at2759"/>
<comment type="subcellular location">
    <subcellularLocation>
        <location evidence="1">Membrane</location>
        <topology evidence="1">Multi-pass membrane protein</topology>
    </subcellularLocation>
</comment>
<feature type="transmembrane region" description="Helical" evidence="9">
    <location>
        <begin position="147"/>
        <end position="168"/>
    </location>
</feature>
<evidence type="ECO:0000256" key="2">
    <source>
        <dbReference type="ARBA" id="ARBA00005887"/>
    </source>
</evidence>
<dbReference type="Pfam" id="PF00909">
    <property type="entry name" value="Ammonium_transp"/>
    <property type="match status" value="1"/>
</dbReference>
<dbReference type="GO" id="GO:0097272">
    <property type="term" value="P:ammonium homeostasis"/>
    <property type="evidence" value="ECO:0007669"/>
    <property type="project" value="TreeGrafter"/>
</dbReference>
<reference evidence="12" key="1">
    <citation type="submission" date="2025-08" db="UniProtKB">
        <authorList>
            <consortium name="RefSeq"/>
        </authorList>
    </citation>
    <scope>IDENTIFICATION</scope>
    <source>
        <tissue evidence="12">Thorax and Abdomen</tissue>
    </source>
</reference>
<name>A0A6J0C814_NEOLC</name>
<feature type="transmembrane region" description="Helical" evidence="9">
    <location>
        <begin position="293"/>
        <end position="312"/>
    </location>
</feature>
<keyword evidence="3" id="KW-0813">Transport</keyword>
<proteinExistence type="inferred from homology"/>
<feature type="transmembrane region" description="Helical" evidence="9">
    <location>
        <begin position="121"/>
        <end position="140"/>
    </location>
</feature>
<evidence type="ECO:0000256" key="8">
    <source>
        <dbReference type="SAM" id="MobiDB-lite"/>
    </source>
</evidence>
<evidence type="ECO:0000256" key="7">
    <source>
        <dbReference type="ARBA" id="ARBA00023177"/>
    </source>
</evidence>
<evidence type="ECO:0000256" key="4">
    <source>
        <dbReference type="ARBA" id="ARBA00022692"/>
    </source>
</evidence>
<dbReference type="KEGG" id="nlo:107226401"/>
<dbReference type="GeneID" id="107226401"/>
<comment type="similarity">
    <text evidence="2">Belongs to the ammonia transporter channel (TC 1.A.11.2) family.</text>
</comment>
<evidence type="ECO:0000313" key="11">
    <source>
        <dbReference type="Proteomes" id="UP000829291"/>
    </source>
</evidence>
<organism evidence="12">
    <name type="scientific">Neodiprion lecontei</name>
    <name type="common">Redheaded pine sawfly</name>
    <dbReference type="NCBI Taxonomy" id="441921"/>
    <lineage>
        <taxon>Eukaryota</taxon>
        <taxon>Metazoa</taxon>
        <taxon>Ecdysozoa</taxon>
        <taxon>Arthropoda</taxon>
        <taxon>Hexapoda</taxon>
        <taxon>Insecta</taxon>
        <taxon>Pterygota</taxon>
        <taxon>Neoptera</taxon>
        <taxon>Endopterygota</taxon>
        <taxon>Hymenoptera</taxon>
        <taxon>Tenthredinoidea</taxon>
        <taxon>Diprionidae</taxon>
        <taxon>Diprioninae</taxon>
        <taxon>Neodiprion</taxon>
    </lineage>
</organism>
<feature type="transmembrane region" description="Helical" evidence="9">
    <location>
        <begin position="188"/>
        <end position="210"/>
    </location>
</feature>
<evidence type="ECO:0000256" key="6">
    <source>
        <dbReference type="ARBA" id="ARBA00023136"/>
    </source>
</evidence>
<evidence type="ECO:0000313" key="12">
    <source>
        <dbReference type="RefSeq" id="XP_015522692.1"/>
    </source>
</evidence>
<evidence type="ECO:0000256" key="1">
    <source>
        <dbReference type="ARBA" id="ARBA00004141"/>
    </source>
</evidence>
<dbReference type="InterPro" id="IPR029020">
    <property type="entry name" value="Ammonium/urea_transptr"/>
</dbReference>
<feature type="transmembrane region" description="Helical" evidence="9">
    <location>
        <begin position="350"/>
        <end position="368"/>
    </location>
</feature>
<feature type="transmembrane region" description="Helical" evidence="9">
    <location>
        <begin position="71"/>
        <end position="96"/>
    </location>
</feature>
<dbReference type="PANTHER" id="PTHR11730:SF6">
    <property type="entry name" value="AMMONIUM TRANSPORTER"/>
    <property type="match status" value="1"/>
</dbReference>
<feature type="region of interest" description="Disordered" evidence="8">
    <location>
        <begin position="653"/>
        <end position="675"/>
    </location>
</feature>
<dbReference type="GO" id="GO:0005886">
    <property type="term" value="C:plasma membrane"/>
    <property type="evidence" value="ECO:0007669"/>
    <property type="project" value="TreeGrafter"/>
</dbReference>
<dbReference type="PANTHER" id="PTHR11730">
    <property type="entry name" value="AMMONIUM TRANSPORTER"/>
    <property type="match status" value="1"/>
</dbReference>
<feature type="transmembrane region" description="Helical" evidence="9">
    <location>
        <begin position="42"/>
        <end position="59"/>
    </location>
</feature>
<gene>
    <name evidence="12" type="primary">LOC107226401</name>
</gene>
<keyword evidence="6 9" id="KW-0472">Membrane</keyword>
<feature type="transmembrane region" description="Helical" evidence="9">
    <location>
        <begin position="318"/>
        <end position="338"/>
    </location>
</feature>
<dbReference type="InterPro" id="IPR024041">
    <property type="entry name" value="NH4_transpt_AmtB-like_dom"/>
</dbReference>
<protein>
    <submittedName>
        <fullName evidence="12">Ammonium transporter 1</fullName>
    </submittedName>
</protein>